<comment type="caution">
    <text evidence="1">The sequence shown here is derived from an EMBL/GenBank/DDBJ whole genome shotgun (WGS) entry which is preliminary data.</text>
</comment>
<sequence length="135" mass="14150">MTVVVQPAFLIEVLPLETQWIVDFAYIKPGDLAVGAVVGGPDDFACGVGEFLWCTEVVELVVVGRCGLWAVAFQQCQWTEAAGLVDVAAVTLCMVLGNQLVALPEKLGGLALHGLADAPPEWVIAVTGGFAVGLR</sequence>
<dbReference type="AlphaFoldDB" id="A0A0R2Y0R5"/>
<evidence type="ECO:0000313" key="1">
    <source>
        <dbReference type="EMBL" id="KRP41718.1"/>
    </source>
</evidence>
<reference evidence="1 2" key="1">
    <citation type="submission" date="2015-02" db="EMBL/GenBank/DDBJ databases">
        <title>Pseudomonas helleri sp. nov. and Pseudomonas weihenstephanensis sp. nov., isolated from raw cows milk.</title>
        <authorList>
            <person name="von Neubeck M."/>
            <person name="Huptas C."/>
            <person name="Wenning M."/>
            <person name="Scherer S."/>
        </authorList>
    </citation>
    <scope>NUCLEOTIDE SEQUENCE [LARGE SCALE GENOMIC DNA]</scope>
    <source>
        <strain evidence="1 2">DSM 17149</strain>
    </source>
</reference>
<evidence type="ECO:0000313" key="2">
    <source>
        <dbReference type="Proteomes" id="UP000051446"/>
    </source>
</evidence>
<organism evidence="1 2">
    <name type="scientific">Pseudomonas libanensis</name>
    <dbReference type="NCBI Taxonomy" id="75588"/>
    <lineage>
        <taxon>Bacteria</taxon>
        <taxon>Pseudomonadati</taxon>
        <taxon>Pseudomonadota</taxon>
        <taxon>Gammaproteobacteria</taxon>
        <taxon>Pseudomonadales</taxon>
        <taxon>Pseudomonadaceae</taxon>
        <taxon>Pseudomonas</taxon>
    </lineage>
</organism>
<dbReference type="Proteomes" id="UP000051446">
    <property type="component" value="Unassembled WGS sequence"/>
</dbReference>
<protein>
    <submittedName>
        <fullName evidence="1">Uncharacterized protein</fullName>
    </submittedName>
</protein>
<gene>
    <name evidence="1" type="ORF">TU73_25470</name>
</gene>
<name>A0A0R2Y0R5_9PSED</name>
<dbReference type="EMBL" id="JYLH01000021">
    <property type="protein sequence ID" value="KRP41718.1"/>
    <property type="molecule type" value="Genomic_DNA"/>
</dbReference>
<accession>A0A0R2Y0R5</accession>
<feature type="non-terminal residue" evidence="1">
    <location>
        <position position="135"/>
    </location>
</feature>
<proteinExistence type="predicted"/>